<organism evidence="2 3">
    <name type="scientific">Haemonchus contortus</name>
    <name type="common">Barber pole worm</name>
    <dbReference type="NCBI Taxonomy" id="6289"/>
    <lineage>
        <taxon>Eukaryota</taxon>
        <taxon>Metazoa</taxon>
        <taxon>Ecdysozoa</taxon>
        <taxon>Nematoda</taxon>
        <taxon>Chromadorea</taxon>
        <taxon>Rhabditida</taxon>
        <taxon>Rhabditina</taxon>
        <taxon>Rhabditomorpha</taxon>
        <taxon>Strongyloidea</taxon>
        <taxon>Trichostrongylidae</taxon>
        <taxon>Haemonchus</taxon>
    </lineage>
</organism>
<feature type="compositionally biased region" description="Basic and acidic residues" evidence="1">
    <location>
        <begin position="834"/>
        <end position="844"/>
    </location>
</feature>
<feature type="compositionally biased region" description="Polar residues" evidence="1">
    <location>
        <begin position="1119"/>
        <end position="1133"/>
    </location>
</feature>
<dbReference type="AlphaFoldDB" id="A0A7I5ED25"/>
<feature type="region of interest" description="Disordered" evidence="1">
    <location>
        <begin position="790"/>
        <end position="864"/>
    </location>
</feature>
<dbReference type="Proteomes" id="UP000025227">
    <property type="component" value="Unplaced"/>
</dbReference>
<feature type="compositionally biased region" description="Basic and acidic residues" evidence="1">
    <location>
        <begin position="706"/>
        <end position="724"/>
    </location>
</feature>
<feature type="compositionally biased region" description="Basic and acidic residues" evidence="1">
    <location>
        <begin position="732"/>
        <end position="741"/>
    </location>
</feature>
<name>A0A7I5ED25_HAECO</name>
<feature type="compositionally biased region" description="Gly residues" evidence="1">
    <location>
        <begin position="1189"/>
        <end position="1204"/>
    </location>
</feature>
<feature type="compositionally biased region" description="Gly residues" evidence="1">
    <location>
        <begin position="1240"/>
        <end position="1263"/>
    </location>
</feature>
<feature type="region of interest" description="Disordered" evidence="1">
    <location>
        <begin position="999"/>
        <end position="1018"/>
    </location>
</feature>
<feature type="region of interest" description="Disordered" evidence="1">
    <location>
        <begin position="1185"/>
        <end position="1263"/>
    </location>
</feature>
<feature type="compositionally biased region" description="Basic and acidic residues" evidence="1">
    <location>
        <begin position="676"/>
        <end position="690"/>
    </location>
</feature>
<evidence type="ECO:0000313" key="2">
    <source>
        <dbReference type="Proteomes" id="UP000025227"/>
    </source>
</evidence>
<dbReference type="OrthoDB" id="5860606at2759"/>
<feature type="region of interest" description="Disordered" evidence="1">
    <location>
        <begin position="605"/>
        <end position="640"/>
    </location>
</feature>
<feature type="compositionally biased region" description="Basic and acidic residues" evidence="1">
    <location>
        <begin position="1100"/>
        <end position="1114"/>
    </location>
</feature>
<feature type="compositionally biased region" description="Basic and acidic residues" evidence="1">
    <location>
        <begin position="1205"/>
        <end position="1234"/>
    </location>
</feature>
<proteinExistence type="predicted"/>
<evidence type="ECO:0000256" key="1">
    <source>
        <dbReference type="SAM" id="MobiDB-lite"/>
    </source>
</evidence>
<feature type="compositionally biased region" description="Basic and acidic residues" evidence="1">
    <location>
        <begin position="656"/>
        <end position="666"/>
    </location>
</feature>
<feature type="compositionally biased region" description="Basic and acidic residues" evidence="1">
    <location>
        <begin position="1032"/>
        <end position="1058"/>
    </location>
</feature>
<keyword evidence="2" id="KW-1185">Reference proteome</keyword>
<sequence>MTEFSTADQRADFWKVRLVPQNTGEEKVYFFPSLLERLKERPQFILNSALAAREAELSILLPDKLTAAAQKECANQNVKGDPLIAYIGGYVDSRPSAQDIVKHLQRSYLEFYERNEHCRSRELVSLIDTSLMLNVTTFAQKLCEDNNYEHDLLQLRCSKGGPEVWDDYKMSVMLRLSRGGSPSPEMLEAATITVLICDFMAGPSARRKSAIAEMAAHGLKLDAMVLAKLYFPNSELLEQLSSQCSNFFEESVNSEAREISEIISSTSEPFFQRNLLHILDQLSCYRILRIDFALNEKAPLQKKLVGRLEIAKSVRYLIAYALAYRNYEAVTLIVEDAVDHLDKYSYFSELEQIVYPMAIGMLSEAVRMIFHAKPATVGWKKQKDEGDKLGCALQQHPNGYIGGLVEMWIKRDPLLEISRTSDIYRQHSLHTTVEGIASVLRDDDLLNPICRGMLLFACDLVCTLLDAIFGGSCLQISEIIKANSCLEHHTGIMLVRRLTKGVLSPSTDDRLRTLLEQMCDFSTTETLASKDAALDTRTDLIGTSLGNKKATYSSGFPDSIEEHQKTDENSLLVDRCGGAKSVKRRAEEEFDDSCRQVLRSRFTQEELVSPAPAPEEAATTGVSEQNSDMNDGSSVAPSRSVCEQVATMMEGVKFSRERAKGKDKSPNHSHTMTVKAKSESDRPVKVERISPRSGIPSSVARSSPDGFHDVGIARKKNGDVDHVGSADQEDSLEVRETRCDTGKNSVQHDPSLKTKWLPDDAATTCGAADGEPLDSTTKAVGQKSVLGSDAVPQIVGGNSSTSPRKIISPAPEGEHGTLIVSPTNDGVMDENDAEMTKNEEKEGSRLQSPLSPGLSQGGRKSPHHKLIEDKGKAMIHKLIIENNNVNSRSRLVSERQNDNDFPTNSMDTLEKTRSFGDFTGEKVKQADLFRATREDVFCESSLESIAAGRTPSFDDDIAGAFSNPSDTAPKYRKMEVYDKTTKEHMSSEVEVNAIVTNVPSLPVPDEPTKRRVSSSDDVEIQNALGELDSNEEDKSSSKEVEFEAVRRTTPSNDDHDANVVDQDVFLPEPPKRVPTGNIGEDFMDRPPESDDEVGSDEILISDKKLNKERKEETAFVRSSPEQITQKIEYSTNKTTEEFGRAREPSPQKRFMSGGFGSSRSSGFGSFGSSHTEKENVPAFNCAEFYSADRGGGFDGERSGGGSGRGDQRGGRGRGFDREARFRDNYRDRDARDGNGDGYRPRGGYGGGGGRDSQGRSGFRGGRN</sequence>
<accession>A0A7I5ED25</accession>
<reference evidence="3" key="1">
    <citation type="submission" date="2020-12" db="UniProtKB">
        <authorList>
            <consortium name="WormBaseParasite"/>
        </authorList>
    </citation>
    <scope>IDENTIFICATION</scope>
    <source>
        <strain evidence="3">MHco3</strain>
    </source>
</reference>
<feature type="compositionally biased region" description="Polar residues" evidence="1">
    <location>
        <begin position="845"/>
        <end position="854"/>
    </location>
</feature>
<protein>
    <submittedName>
        <fullName evidence="3">Nucleoporin_C domain-containing protein</fullName>
    </submittedName>
</protein>
<dbReference type="WBParaSite" id="HCON_00150860-00001">
    <property type="protein sequence ID" value="HCON_00150860-00001"/>
    <property type="gene ID" value="HCON_00150860"/>
</dbReference>
<feature type="region of interest" description="Disordered" evidence="1">
    <location>
        <begin position="656"/>
        <end position="757"/>
    </location>
</feature>
<feature type="compositionally biased region" description="Polar residues" evidence="1">
    <location>
        <begin position="620"/>
        <end position="637"/>
    </location>
</feature>
<feature type="compositionally biased region" description="Basic and acidic residues" evidence="1">
    <location>
        <begin position="1134"/>
        <end position="1146"/>
    </location>
</feature>
<feature type="compositionally biased region" description="Low complexity" evidence="1">
    <location>
        <begin position="1157"/>
        <end position="1169"/>
    </location>
</feature>
<feature type="region of interest" description="Disordered" evidence="1">
    <location>
        <begin position="1023"/>
        <end position="1172"/>
    </location>
</feature>
<evidence type="ECO:0000313" key="3">
    <source>
        <dbReference type="WBParaSite" id="HCON_00150860-00001"/>
    </source>
</evidence>